<dbReference type="PROSITE" id="PS50928">
    <property type="entry name" value="ABC_TM1"/>
    <property type="match status" value="1"/>
</dbReference>
<dbReference type="AlphaFoldDB" id="A0A506U3L6"/>
<dbReference type="PANTHER" id="PTHR30193:SF45">
    <property type="entry name" value="ABC TRANSPORTER PERMEASE PROTEIN"/>
    <property type="match status" value="1"/>
</dbReference>
<name>A0A506U3L6_9HYPH</name>
<dbReference type="Proteomes" id="UP000320314">
    <property type="component" value="Unassembled WGS sequence"/>
</dbReference>
<comment type="subcellular location">
    <subcellularLocation>
        <location evidence="1 7">Cell membrane</location>
        <topology evidence="1 7">Multi-pass membrane protein</topology>
    </subcellularLocation>
</comment>
<dbReference type="InterPro" id="IPR051393">
    <property type="entry name" value="ABC_transporter_permease"/>
</dbReference>
<evidence type="ECO:0000313" key="10">
    <source>
        <dbReference type="Proteomes" id="UP000320314"/>
    </source>
</evidence>
<evidence type="ECO:0000256" key="4">
    <source>
        <dbReference type="ARBA" id="ARBA00022692"/>
    </source>
</evidence>
<keyword evidence="5 7" id="KW-1133">Transmembrane helix</keyword>
<feature type="transmembrane region" description="Helical" evidence="7">
    <location>
        <begin position="117"/>
        <end position="142"/>
    </location>
</feature>
<dbReference type="GO" id="GO:0055085">
    <property type="term" value="P:transmembrane transport"/>
    <property type="evidence" value="ECO:0007669"/>
    <property type="project" value="InterPro"/>
</dbReference>
<dbReference type="CDD" id="cd06261">
    <property type="entry name" value="TM_PBP2"/>
    <property type="match status" value="1"/>
</dbReference>
<reference evidence="9 10" key="1">
    <citation type="submission" date="2019-06" db="EMBL/GenBank/DDBJ databases">
        <authorList>
            <person name="Li M."/>
        </authorList>
    </citation>
    <scope>NUCLEOTIDE SEQUENCE [LARGE SCALE GENOMIC DNA]</scope>
    <source>
        <strain evidence="9 10">BGMRC6574</strain>
    </source>
</reference>
<dbReference type="Gene3D" id="1.10.3720.10">
    <property type="entry name" value="MetI-like"/>
    <property type="match status" value="1"/>
</dbReference>
<dbReference type="InterPro" id="IPR035906">
    <property type="entry name" value="MetI-like_sf"/>
</dbReference>
<dbReference type="OrthoDB" id="8417460at2"/>
<sequence>MRHRDFAAFIAPSLIAMFLFIVLPVGSIMVQSLFVEHDQVLVTTKNCGPFGCKEETRVDTQATEKLRREEPLGKFNGLGTYFNRAHLAIAQVGQIFSGNHGFGDIVSRLYDLPFYKALSFTLVYTFLVTPLCMVSGFLVALGVNAIPRMIKGPVIFLSLLPYIITPLLGSLILFWMINTDGVIGATLQLIFNDPELSLKASPVLTWVTLIVYGVWHMTPFAFVVFYAGLQTLPRDTIESAMIDGASRWERIRNVVIPHLLPLATFVALILMMDNFRVFEPIVGFSAAANATSLSFAIYNDLNGQTDQLFGSASATSVLTMIGVIILLLPVLVRTWRDFKGRAR</sequence>
<feature type="transmembrane region" description="Helical" evidence="7">
    <location>
        <begin position="7"/>
        <end position="30"/>
    </location>
</feature>
<dbReference type="PANTHER" id="PTHR30193">
    <property type="entry name" value="ABC TRANSPORTER PERMEASE PROTEIN"/>
    <property type="match status" value="1"/>
</dbReference>
<accession>A0A506U3L6</accession>
<evidence type="ECO:0000256" key="7">
    <source>
        <dbReference type="RuleBase" id="RU363032"/>
    </source>
</evidence>
<evidence type="ECO:0000313" key="9">
    <source>
        <dbReference type="EMBL" id="TPW28983.1"/>
    </source>
</evidence>
<keyword evidence="10" id="KW-1185">Reference proteome</keyword>
<dbReference type="SUPFAM" id="SSF161098">
    <property type="entry name" value="MetI-like"/>
    <property type="match status" value="1"/>
</dbReference>
<feature type="transmembrane region" description="Helical" evidence="7">
    <location>
        <begin position="203"/>
        <end position="229"/>
    </location>
</feature>
<dbReference type="RefSeq" id="WP_141166586.1">
    <property type="nucleotide sequence ID" value="NZ_VHLH01000013.1"/>
</dbReference>
<keyword evidence="6 7" id="KW-0472">Membrane</keyword>
<evidence type="ECO:0000256" key="3">
    <source>
        <dbReference type="ARBA" id="ARBA00022475"/>
    </source>
</evidence>
<evidence type="ECO:0000256" key="2">
    <source>
        <dbReference type="ARBA" id="ARBA00022448"/>
    </source>
</evidence>
<feature type="domain" description="ABC transmembrane type-1" evidence="8">
    <location>
        <begin position="118"/>
        <end position="330"/>
    </location>
</feature>
<dbReference type="EMBL" id="VHLH01000013">
    <property type="protein sequence ID" value="TPW28983.1"/>
    <property type="molecule type" value="Genomic_DNA"/>
</dbReference>
<feature type="transmembrane region" description="Helical" evidence="7">
    <location>
        <begin position="250"/>
        <end position="272"/>
    </location>
</feature>
<comment type="caution">
    <text evidence="9">The sequence shown here is derived from an EMBL/GenBank/DDBJ whole genome shotgun (WGS) entry which is preliminary data.</text>
</comment>
<feature type="transmembrane region" description="Helical" evidence="7">
    <location>
        <begin position="154"/>
        <end position="177"/>
    </location>
</feature>
<comment type="similarity">
    <text evidence="7">Belongs to the binding-protein-dependent transport system permease family.</text>
</comment>
<keyword evidence="2 7" id="KW-0813">Transport</keyword>
<evidence type="ECO:0000256" key="6">
    <source>
        <dbReference type="ARBA" id="ARBA00023136"/>
    </source>
</evidence>
<keyword evidence="3" id="KW-1003">Cell membrane</keyword>
<evidence type="ECO:0000256" key="5">
    <source>
        <dbReference type="ARBA" id="ARBA00022989"/>
    </source>
</evidence>
<evidence type="ECO:0000256" key="1">
    <source>
        <dbReference type="ARBA" id="ARBA00004651"/>
    </source>
</evidence>
<proteinExistence type="inferred from homology"/>
<evidence type="ECO:0000259" key="8">
    <source>
        <dbReference type="PROSITE" id="PS50928"/>
    </source>
</evidence>
<gene>
    <name evidence="9" type="ORF">FJU11_08350</name>
</gene>
<keyword evidence="4 7" id="KW-0812">Transmembrane</keyword>
<organism evidence="9 10">
    <name type="scientific">Pararhizobium mangrovi</name>
    <dbReference type="NCBI Taxonomy" id="2590452"/>
    <lineage>
        <taxon>Bacteria</taxon>
        <taxon>Pseudomonadati</taxon>
        <taxon>Pseudomonadota</taxon>
        <taxon>Alphaproteobacteria</taxon>
        <taxon>Hyphomicrobiales</taxon>
        <taxon>Rhizobiaceae</taxon>
        <taxon>Rhizobium/Agrobacterium group</taxon>
        <taxon>Pararhizobium</taxon>
    </lineage>
</organism>
<dbReference type="GO" id="GO:0005886">
    <property type="term" value="C:plasma membrane"/>
    <property type="evidence" value="ECO:0007669"/>
    <property type="project" value="UniProtKB-SubCell"/>
</dbReference>
<dbReference type="InterPro" id="IPR000515">
    <property type="entry name" value="MetI-like"/>
</dbReference>
<dbReference type="Pfam" id="PF00528">
    <property type="entry name" value="BPD_transp_1"/>
    <property type="match status" value="1"/>
</dbReference>
<feature type="transmembrane region" description="Helical" evidence="7">
    <location>
        <begin position="308"/>
        <end position="332"/>
    </location>
</feature>
<protein>
    <submittedName>
        <fullName evidence="9">Sugar ABC transporter permease</fullName>
    </submittedName>
</protein>